<dbReference type="Gene3D" id="2.40.128.20">
    <property type="match status" value="1"/>
</dbReference>
<dbReference type="Pfam" id="PF08212">
    <property type="entry name" value="Lipocalin_2"/>
    <property type="match status" value="1"/>
</dbReference>
<dbReference type="STRING" id="1434700.SAMN06296427_102273"/>
<comment type="similarity">
    <text evidence="1 2">Belongs to the calycin superfamily. Lipocalin family.</text>
</comment>
<dbReference type="PROSITE" id="PS00213">
    <property type="entry name" value="LIPOCALIN"/>
    <property type="match status" value="1"/>
</dbReference>
<dbReference type="PIRSF" id="PIRSF036893">
    <property type="entry name" value="Lipocalin_ApoD"/>
    <property type="match status" value="1"/>
</dbReference>
<evidence type="ECO:0000313" key="4">
    <source>
        <dbReference type="EMBL" id="SMC45047.1"/>
    </source>
</evidence>
<evidence type="ECO:0000256" key="2">
    <source>
        <dbReference type="PIRNR" id="PIRNR036893"/>
    </source>
</evidence>
<organism evidence="4 5">
    <name type="scientific">Moheibacter sediminis</name>
    <dbReference type="NCBI Taxonomy" id="1434700"/>
    <lineage>
        <taxon>Bacteria</taxon>
        <taxon>Pseudomonadati</taxon>
        <taxon>Bacteroidota</taxon>
        <taxon>Flavobacteriia</taxon>
        <taxon>Flavobacteriales</taxon>
        <taxon>Weeksellaceae</taxon>
        <taxon>Moheibacter</taxon>
    </lineage>
</organism>
<dbReference type="RefSeq" id="WP_084016429.1">
    <property type="nucleotide sequence ID" value="NZ_FWXS01000002.1"/>
</dbReference>
<sequence>MKIKLIIAVAVFAGAGYLTYKILKPIKPSQDIVQNFNVKKYAGKWYEIARLDFKWEKGLSKVTAEYTLNEDGSIKVDNKGFHAEDNEWRQSIGKAKFVNEANEGALKVSFFGPFYSGYNVVKIDDEYKYVLVFGESLDNMWILSREKTIPEEIKDLYTLIAAKSGYKINELVWTAQD</sequence>
<dbReference type="Proteomes" id="UP000192393">
    <property type="component" value="Unassembled WGS sequence"/>
</dbReference>
<name>A0A1W1Z9E8_9FLAO</name>
<dbReference type="InterPro" id="IPR000566">
    <property type="entry name" value="Lipocln_cytosolic_FA-bd_dom"/>
</dbReference>
<dbReference type="GO" id="GO:0006950">
    <property type="term" value="P:response to stress"/>
    <property type="evidence" value="ECO:0007669"/>
    <property type="project" value="UniProtKB-ARBA"/>
</dbReference>
<dbReference type="OrthoDB" id="594739at2"/>
<dbReference type="InterPro" id="IPR002446">
    <property type="entry name" value="Lipocalin_bac"/>
</dbReference>
<accession>A0A1W1Z9E8</accession>
<dbReference type="InterPro" id="IPR047202">
    <property type="entry name" value="Lipocalin_Blc-like_dom"/>
</dbReference>
<protein>
    <submittedName>
        <fullName evidence="4">Apolipoprotein D and lipocalin family protein</fullName>
    </submittedName>
</protein>
<dbReference type="CDD" id="cd19438">
    <property type="entry name" value="lipocalin_Blc-like"/>
    <property type="match status" value="1"/>
</dbReference>
<evidence type="ECO:0000313" key="5">
    <source>
        <dbReference type="Proteomes" id="UP000192393"/>
    </source>
</evidence>
<dbReference type="PANTHER" id="PTHR10612">
    <property type="entry name" value="APOLIPOPROTEIN D"/>
    <property type="match status" value="1"/>
</dbReference>
<keyword evidence="5" id="KW-1185">Reference proteome</keyword>
<evidence type="ECO:0000256" key="1">
    <source>
        <dbReference type="ARBA" id="ARBA00006889"/>
    </source>
</evidence>
<reference evidence="4 5" key="1">
    <citation type="submission" date="2017-04" db="EMBL/GenBank/DDBJ databases">
        <authorList>
            <person name="Afonso C.L."/>
            <person name="Miller P.J."/>
            <person name="Scott M.A."/>
            <person name="Spackman E."/>
            <person name="Goraichik I."/>
            <person name="Dimitrov K.M."/>
            <person name="Suarez D.L."/>
            <person name="Swayne D.E."/>
        </authorList>
    </citation>
    <scope>NUCLEOTIDE SEQUENCE [LARGE SCALE GENOMIC DNA]</scope>
    <source>
        <strain evidence="4 5">CGMCC 1.12708</strain>
    </source>
</reference>
<dbReference type="PANTHER" id="PTHR10612:SF34">
    <property type="entry name" value="APOLIPOPROTEIN D"/>
    <property type="match status" value="1"/>
</dbReference>
<dbReference type="AlphaFoldDB" id="A0A1W1Z9E8"/>
<dbReference type="InterPro" id="IPR012674">
    <property type="entry name" value="Calycin"/>
</dbReference>
<dbReference type="EMBL" id="FWXS01000002">
    <property type="protein sequence ID" value="SMC45047.1"/>
    <property type="molecule type" value="Genomic_DNA"/>
</dbReference>
<keyword evidence="4" id="KW-0449">Lipoprotein</keyword>
<dbReference type="SUPFAM" id="SSF50814">
    <property type="entry name" value="Lipocalins"/>
    <property type="match status" value="1"/>
</dbReference>
<gene>
    <name evidence="4" type="ORF">SAMN06296427_102273</name>
</gene>
<evidence type="ECO:0000259" key="3">
    <source>
        <dbReference type="Pfam" id="PF08212"/>
    </source>
</evidence>
<proteinExistence type="inferred from homology"/>
<dbReference type="PRINTS" id="PR01171">
    <property type="entry name" value="BCTLIPOCALIN"/>
</dbReference>
<feature type="domain" description="Lipocalin/cytosolic fatty-acid binding" evidence="3">
    <location>
        <begin position="37"/>
        <end position="176"/>
    </location>
</feature>
<dbReference type="InterPro" id="IPR022272">
    <property type="entry name" value="Lipocalin_CS"/>
</dbReference>
<dbReference type="InterPro" id="IPR022271">
    <property type="entry name" value="Lipocalin_ApoD"/>
</dbReference>